<comment type="caution">
    <text evidence="2">The sequence shown here is derived from an EMBL/GenBank/DDBJ whole genome shotgun (WGS) entry which is preliminary data.</text>
</comment>
<keyword evidence="1" id="KW-0472">Membrane</keyword>
<evidence type="ECO:0000313" key="3">
    <source>
        <dbReference type="Proteomes" id="UP000748308"/>
    </source>
</evidence>
<keyword evidence="1" id="KW-0812">Transmembrane</keyword>
<dbReference type="AlphaFoldDB" id="A0A937X647"/>
<protein>
    <submittedName>
        <fullName evidence="2">Uncharacterized protein</fullName>
    </submittedName>
</protein>
<name>A0A937X647_UNCEI</name>
<dbReference type="Proteomes" id="UP000748308">
    <property type="component" value="Unassembled WGS sequence"/>
</dbReference>
<proteinExistence type="predicted"/>
<accession>A0A937X647</accession>
<dbReference type="EMBL" id="VGIY01000003">
    <property type="protein sequence ID" value="MBM3316265.1"/>
    <property type="molecule type" value="Genomic_DNA"/>
</dbReference>
<feature type="transmembrane region" description="Helical" evidence="1">
    <location>
        <begin position="47"/>
        <end position="70"/>
    </location>
</feature>
<sequence>MRAGLLHGDIVSLNLVWQTLPYEARGPELRRGRSHALYGGVMAHGRVGALVSLGAWGAVAAIVVAVLSAYRNG</sequence>
<organism evidence="2 3">
    <name type="scientific">Eiseniibacteriota bacterium</name>
    <dbReference type="NCBI Taxonomy" id="2212470"/>
    <lineage>
        <taxon>Bacteria</taxon>
        <taxon>Candidatus Eiseniibacteriota</taxon>
    </lineage>
</organism>
<evidence type="ECO:0000313" key="2">
    <source>
        <dbReference type="EMBL" id="MBM3316265.1"/>
    </source>
</evidence>
<evidence type="ECO:0000256" key="1">
    <source>
        <dbReference type="SAM" id="Phobius"/>
    </source>
</evidence>
<keyword evidence="1" id="KW-1133">Transmembrane helix</keyword>
<reference evidence="2" key="1">
    <citation type="submission" date="2019-03" db="EMBL/GenBank/DDBJ databases">
        <title>Lake Tanganyika Metagenome-Assembled Genomes (MAGs).</title>
        <authorList>
            <person name="Tran P."/>
        </authorList>
    </citation>
    <scope>NUCLEOTIDE SEQUENCE</scope>
    <source>
        <strain evidence="2">M_DeepCast_400m_m2_100</strain>
    </source>
</reference>
<gene>
    <name evidence="2" type="ORF">FJY75_00290</name>
</gene>